<evidence type="ECO:0000313" key="2">
    <source>
        <dbReference type="Proteomes" id="UP001164746"/>
    </source>
</evidence>
<proteinExistence type="predicted"/>
<accession>A0ABY7DRG3</accession>
<dbReference type="Pfam" id="PF13604">
    <property type="entry name" value="AAA_30"/>
    <property type="match status" value="1"/>
</dbReference>
<organism evidence="1 2">
    <name type="scientific">Mya arenaria</name>
    <name type="common">Soft-shell clam</name>
    <dbReference type="NCBI Taxonomy" id="6604"/>
    <lineage>
        <taxon>Eukaryota</taxon>
        <taxon>Metazoa</taxon>
        <taxon>Spiralia</taxon>
        <taxon>Lophotrochozoa</taxon>
        <taxon>Mollusca</taxon>
        <taxon>Bivalvia</taxon>
        <taxon>Autobranchia</taxon>
        <taxon>Heteroconchia</taxon>
        <taxon>Euheterodonta</taxon>
        <taxon>Imparidentia</taxon>
        <taxon>Neoheterodontei</taxon>
        <taxon>Myida</taxon>
        <taxon>Myoidea</taxon>
        <taxon>Myidae</taxon>
        <taxon>Mya</taxon>
    </lineage>
</organism>
<gene>
    <name evidence="1" type="ORF">MAR_023849</name>
</gene>
<name>A0ABY7DRG3_MYAAR</name>
<keyword evidence="2" id="KW-1185">Reference proteome</keyword>
<dbReference type="SUPFAM" id="SSF52540">
    <property type="entry name" value="P-loop containing nucleoside triphosphate hydrolases"/>
    <property type="match status" value="1"/>
</dbReference>
<sequence>MLNDEQNGALNLAMEGHSFLINGPAGSGKSTVISAIERNLKSLGKAVQLTCSTGIACHVYDSDLEVGVKHQDVLKRVKCTETLIIDECSMIS</sequence>
<dbReference type="Gene3D" id="3.40.50.300">
    <property type="entry name" value="P-loop containing nucleotide triphosphate hydrolases"/>
    <property type="match status" value="1"/>
</dbReference>
<dbReference type="InterPro" id="IPR027417">
    <property type="entry name" value="P-loop_NTPase"/>
</dbReference>
<dbReference type="EMBL" id="CP111014">
    <property type="protein sequence ID" value="WAQ99476.1"/>
    <property type="molecule type" value="Genomic_DNA"/>
</dbReference>
<protein>
    <submittedName>
        <fullName evidence="1">PIF1-like protein</fullName>
    </submittedName>
</protein>
<reference evidence="1" key="1">
    <citation type="submission" date="2022-11" db="EMBL/GenBank/DDBJ databases">
        <title>Centuries of genome instability and evolution in soft-shell clam transmissible cancer (bioRxiv).</title>
        <authorList>
            <person name="Hart S.F.M."/>
            <person name="Yonemitsu M.A."/>
            <person name="Giersch R.M."/>
            <person name="Beal B.F."/>
            <person name="Arriagada G."/>
            <person name="Davis B.W."/>
            <person name="Ostrander E.A."/>
            <person name="Goff S.P."/>
            <person name="Metzger M.J."/>
        </authorList>
    </citation>
    <scope>NUCLEOTIDE SEQUENCE</scope>
    <source>
        <strain evidence="1">MELC-2E11</strain>
        <tissue evidence="1">Siphon/mantle</tissue>
    </source>
</reference>
<evidence type="ECO:0000313" key="1">
    <source>
        <dbReference type="EMBL" id="WAQ99476.1"/>
    </source>
</evidence>
<dbReference type="Proteomes" id="UP001164746">
    <property type="component" value="Chromosome 3"/>
</dbReference>